<reference evidence="7 8" key="1">
    <citation type="journal article" date="2013" name="PLoS Genet.">
        <title>The genome and development-dependent transcriptomes of Pyronema confluens: a window into fungal evolution.</title>
        <authorList>
            <person name="Traeger S."/>
            <person name="Altegoer F."/>
            <person name="Freitag M."/>
            <person name="Gabaldon T."/>
            <person name="Kempken F."/>
            <person name="Kumar A."/>
            <person name="Marcet-Houben M."/>
            <person name="Poggeler S."/>
            <person name="Stajich J.E."/>
            <person name="Nowrousian M."/>
        </authorList>
    </citation>
    <scope>NUCLEOTIDE SEQUENCE [LARGE SCALE GENOMIC DNA]</scope>
    <source>
        <strain evidence="8">CBS 100304</strain>
        <tissue evidence="7">Vegetative mycelium</tissue>
    </source>
</reference>
<name>U4KVK0_PYROM</name>
<feature type="transmembrane region" description="Helical" evidence="6">
    <location>
        <begin position="58"/>
        <end position="80"/>
    </location>
</feature>
<evidence type="ECO:0000313" key="8">
    <source>
        <dbReference type="Proteomes" id="UP000018144"/>
    </source>
</evidence>
<dbReference type="PANTHER" id="PTHR28525:SF1">
    <property type="entry name" value="REACTIVE OXYGEN SPECIES MODULATOR 1"/>
    <property type="match status" value="1"/>
</dbReference>
<dbReference type="OrthoDB" id="5409308at2759"/>
<organism evidence="7 8">
    <name type="scientific">Pyronema omphalodes (strain CBS 100304)</name>
    <name type="common">Pyronema confluens</name>
    <dbReference type="NCBI Taxonomy" id="1076935"/>
    <lineage>
        <taxon>Eukaryota</taxon>
        <taxon>Fungi</taxon>
        <taxon>Dikarya</taxon>
        <taxon>Ascomycota</taxon>
        <taxon>Pezizomycotina</taxon>
        <taxon>Pezizomycetes</taxon>
        <taxon>Pezizales</taxon>
        <taxon>Pyronemataceae</taxon>
        <taxon>Pyronema</taxon>
    </lineage>
</organism>
<keyword evidence="8" id="KW-1185">Reference proteome</keyword>
<evidence type="ECO:0000256" key="6">
    <source>
        <dbReference type="SAM" id="Phobius"/>
    </source>
</evidence>
<comment type="subcellular location">
    <subcellularLocation>
        <location evidence="1">Membrane</location>
    </subcellularLocation>
</comment>
<keyword evidence="4 6" id="KW-1133">Transmembrane helix</keyword>
<accession>U4KVK0</accession>
<evidence type="ECO:0000256" key="5">
    <source>
        <dbReference type="ARBA" id="ARBA00023136"/>
    </source>
</evidence>
<dbReference type="SMART" id="SM01378">
    <property type="entry name" value="Romo1"/>
    <property type="match status" value="1"/>
</dbReference>
<dbReference type="PANTHER" id="PTHR28525">
    <property type="entry name" value="REACTIVE OXYGEN SPECIES MODULATOR 1"/>
    <property type="match status" value="1"/>
</dbReference>
<protein>
    <submittedName>
        <fullName evidence="7">Similar to Protein MGR2 acc. no. Q02889</fullName>
    </submittedName>
</protein>
<dbReference type="InterPro" id="IPR018450">
    <property type="entry name" value="Romo1/Mgr2"/>
</dbReference>
<proteinExistence type="inferred from homology"/>
<dbReference type="GO" id="GO:0045039">
    <property type="term" value="P:protein insertion into mitochondrial inner membrane"/>
    <property type="evidence" value="ECO:0007669"/>
    <property type="project" value="TreeGrafter"/>
</dbReference>
<evidence type="ECO:0000256" key="1">
    <source>
        <dbReference type="ARBA" id="ARBA00004370"/>
    </source>
</evidence>
<dbReference type="EMBL" id="HF935221">
    <property type="protein sequence ID" value="CCX04951.1"/>
    <property type="molecule type" value="Genomic_DNA"/>
</dbReference>
<evidence type="ECO:0000313" key="7">
    <source>
        <dbReference type="EMBL" id="CCX04951.1"/>
    </source>
</evidence>
<keyword evidence="5 6" id="KW-0472">Membrane</keyword>
<feature type="transmembrane region" description="Helical" evidence="6">
    <location>
        <begin position="26"/>
        <end position="46"/>
    </location>
</feature>
<sequence>MPPVAQIPQGHGHGAPSTFDKMKMGAMMGGIVGLSIGFIFGSYSIIKQGPGPNGIIRSLGQYMIGSATTFGFFMSIGSAIRTEGPEGSMQKFAAMRAAPILMAVQAKRAEERR</sequence>
<dbReference type="AlphaFoldDB" id="U4KVK0"/>
<dbReference type="GO" id="GO:0030150">
    <property type="term" value="P:protein import into mitochondrial matrix"/>
    <property type="evidence" value="ECO:0007669"/>
    <property type="project" value="TreeGrafter"/>
</dbReference>
<gene>
    <name evidence="7" type="ORF">PCON_04091</name>
</gene>
<dbReference type="STRING" id="1076935.U4KVK0"/>
<evidence type="ECO:0000256" key="3">
    <source>
        <dbReference type="ARBA" id="ARBA00022692"/>
    </source>
</evidence>
<evidence type="ECO:0000256" key="4">
    <source>
        <dbReference type="ARBA" id="ARBA00022989"/>
    </source>
</evidence>
<evidence type="ECO:0000256" key="2">
    <source>
        <dbReference type="ARBA" id="ARBA00007839"/>
    </source>
</evidence>
<dbReference type="GO" id="GO:0005744">
    <property type="term" value="C:TIM23 mitochondrial import inner membrane translocase complex"/>
    <property type="evidence" value="ECO:0007669"/>
    <property type="project" value="TreeGrafter"/>
</dbReference>
<dbReference type="eggNOG" id="KOG4096">
    <property type="taxonomic scope" value="Eukaryota"/>
</dbReference>
<dbReference type="OMA" id="SCWDRVK"/>
<keyword evidence="3 6" id="KW-0812">Transmembrane</keyword>
<comment type="similarity">
    <text evidence="2">Belongs to the MGR2 family.</text>
</comment>
<dbReference type="Proteomes" id="UP000018144">
    <property type="component" value="Unassembled WGS sequence"/>
</dbReference>
<dbReference type="Pfam" id="PF10247">
    <property type="entry name" value="Romo1"/>
    <property type="match status" value="1"/>
</dbReference>